<dbReference type="PIRSF" id="PIRSF011789">
    <property type="entry name" value="tRNA_splic_SEN2"/>
    <property type="match status" value="1"/>
</dbReference>
<evidence type="ECO:0000256" key="6">
    <source>
        <dbReference type="ARBA" id="ARBA00023239"/>
    </source>
</evidence>
<keyword evidence="6 9" id="KW-0456">Lyase</keyword>
<feature type="domain" description="tRNA intron endonuclease catalytic" evidence="11">
    <location>
        <begin position="312"/>
        <end position="402"/>
    </location>
</feature>
<evidence type="ECO:0000313" key="16">
    <source>
        <dbReference type="ZFIN" id="ZDB-GENE-060929-918"/>
    </source>
</evidence>
<dbReference type="OrthoDB" id="10249562at2759"/>
<name>Q08BW3_DANRE</name>
<proteinExistence type="evidence at transcript level"/>
<evidence type="ECO:0000256" key="5">
    <source>
        <dbReference type="ARBA" id="ARBA00022694"/>
    </source>
</evidence>
<keyword evidence="5 9" id="KW-0819">tRNA processing</keyword>
<accession>Q08BW3</accession>
<dbReference type="Pfam" id="PF02778">
    <property type="entry name" value="tRNA_int_endo_N"/>
    <property type="match status" value="1"/>
</dbReference>
<reference evidence="14" key="2">
    <citation type="journal article" date="2013" name="Nature">
        <title>The zebrafish reference genome sequence and its relationship to the human genome.</title>
        <authorList>
            <consortium name="Genome Reference Consortium Zebrafish"/>
            <person name="Howe K."/>
            <person name="Clark M.D."/>
            <person name="Torroja C.F."/>
            <person name="Torrance J."/>
            <person name="Berthelot C."/>
            <person name="Muffato M."/>
            <person name="Collins J.E."/>
            <person name="Humphray S."/>
            <person name="McLaren K."/>
            <person name="Matthews L."/>
            <person name="McLaren S."/>
            <person name="Sealy I."/>
            <person name="Caccamo M."/>
            <person name="Churcher C."/>
            <person name="Scott C."/>
            <person name="Barrett J.C."/>
            <person name="Koch R."/>
            <person name="Rauch G.J."/>
            <person name="White S."/>
            <person name="Chow W."/>
            <person name="Kilian B."/>
            <person name="Quintais L.T."/>
            <person name="Guerra-Assuncao J.A."/>
            <person name="Zhou Y."/>
            <person name="Gu Y."/>
            <person name="Yen J."/>
            <person name="Vogel J.H."/>
            <person name="Eyre T."/>
            <person name="Redmond S."/>
            <person name="Banerjee R."/>
            <person name="Chi J."/>
            <person name="Fu B."/>
            <person name="Langley E."/>
            <person name="Maguire S.F."/>
            <person name="Laird G.K."/>
            <person name="Lloyd D."/>
            <person name="Kenyon E."/>
            <person name="Donaldson S."/>
            <person name="Sehra H."/>
            <person name="Almeida-King J."/>
            <person name="Loveland J."/>
            <person name="Trevanion S."/>
            <person name="Jones M."/>
            <person name="Quail M."/>
            <person name="Willey D."/>
            <person name="Hunt A."/>
            <person name="Burton J."/>
            <person name="Sims S."/>
            <person name="McLay K."/>
            <person name="Plumb B."/>
            <person name="Davis J."/>
            <person name="Clee C."/>
            <person name="Oliver K."/>
            <person name="Clark R."/>
            <person name="Riddle C."/>
            <person name="Elliot D."/>
            <person name="Eliott D."/>
            <person name="Threadgold G."/>
            <person name="Harden G."/>
            <person name="Ware D."/>
            <person name="Begum S."/>
            <person name="Mortimore B."/>
            <person name="Mortimer B."/>
            <person name="Kerry G."/>
            <person name="Heath P."/>
            <person name="Phillimore B."/>
            <person name="Tracey A."/>
            <person name="Corby N."/>
            <person name="Dunn M."/>
            <person name="Johnson C."/>
            <person name="Wood J."/>
            <person name="Clark S."/>
            <person name="Pelan S."/>
            <person name="Griffiths G."/>
            <person name="Smith M."/>
            <person name="Glithero R."/>
            <person name="Howden P."/>
            <person name="Barker N."/>
            <person name="Lloyd C."/>
            <person name="Stevens C."/>
            <person name="Harley J."/>
            <person name="Holt K."/>
            <person name="Panagiotidis G."/>
            <person name="Lovell J."/>
            <person name="Beasley H."/>
            <person name="Henderson C."/>
            <person name="Gordon D."/>
            <person name="Auger K."/>
            <person name="Wright D."/>
            <person name="Collins J."/>
            <person name="Raisen C."/>
            <person name="Dyer L."/>
            <person name="Leung K."/>
            <person name="Robertson L."/>
            <person name="Ambridge K."/>
            <person name="Leongamornlert D."/>
            <person name="McGuire S."/>
            <person name="Gilderthorp R."/>
            <person name="Griffiths C."/>
            <person name="Manthravadi D."/>
            <person name="Nichol S."/>
            <person name="Barker G."/>
            <person name="Whitehead S."/>
            <person name="Kay M."/>
            <person name="Brown J."/>
            <person name="Murnane C."/>
            <person name="Gray E."/>
            <person name="Humphries M."/>
            <person name="Sycamore N."/>
            <person name="Barker D."/>
            <person name="Saunders D."/>
            <person name="Wallis J."/>
            <person name="Babbage A."/>
            <person name="Hammond S."/>
            <person name="Mashreghi-Mohammadi M."/>
            <person name="Barr L."/>
            <person name="Martin S."/>
            <person name="Wray P."/>
            <person name="Ellington A."/>
            <person name="Matthews N."/>
            <person name="Ellwood M."/>
            <person name="Woodmansey R."/>
            <person name="Clark G."/>
            <person name="Cooper J."/>
            <person name="Cooper J."/>
            <person name="Tromans A."/>
            <person name="Grafham D."/>
            <person name="Skuce C."/>
            <person name="Pandian R."/>
            <person name="Andrews R."/>
            <person name="Harrison E."/>
            <person name="Kimberley A."/>
            <person name="Garnett J."/>
            <person name="Fosker N."/>
            <person name="Hall R."/>
            <person name="Garner P."/>
            <person name="Kelly D."/>
            <person name="Bird C."/>
            <person name="Palmer S."/>
            <person name="Gehring I."/>
            <person name="Berger A."/>
            <person name="Dooley C.M."/>
            <person name="Ersan-Urun Z."/>
            <person name="Eser C."/>
            <person name="Geiger H."/>
            <person name="Geisler M."/>
            <person name="Karotki L."/>
            <person name="Kirn A."/>
            <person name="Konantz J."/>
            <person name="Konantz M."/>
            <person name="Oberlander M."/>
            <person name="Rudolph-Geiger S."/>
            <person name="Teucke M."/>
            <person name="Lanz C."/>
            <person name="Raddatz G."/>
            <person name="Osoegawa K."/>
            <person name="Zhu B."/>
            <person name="Rapp A."/>
            <person name="Widaa S."/>
            <person name="Langford C."/>
            <person name="Yang F."/>
            <person name="Schuster S.C."/>
            <person name="Carter N.P."/>
            <person name="Harrow J."/>
            <person name="Ning Z."/>
            <person name="Herrero J."/>
            <person name="Searle S.M."/>
            <person name="Enright A."/>
            <person name="Geisler R."/>
            <person name="Plasterk R.H."/>
            <person name="Lee C."/>
            <person name="Westerfield M."/>
            <person name="de Jong P.J."/>
            <person name="Zon L.I."/>
            <person name="Postlethwait J.H."/>
            <person name="Nusslein-Volhard C."/>
            <person name="Hubbard T.J."/>
            <person name="Roest Crollius H."/>
            <person name="Rogers J."/>
            <person name="Stemple D.L."/>
        </authorList>
    </citation>
    <scope>NUCLEOTIDE SEQUENCE [LARGE SCALE GENOMIC DNA]</scope>
</reference>
<dbReference type="GeneID" id="767713"/>
<reference evidence="13" key="1">
    <citation type="submission" date="2006-09" db="EMBL/GenBank/DDBJ databases">
        <authorList>
            <consortium name="NIH - Zebrafish Gene Collection (ZGC) project"/>
        </authorList>
    </citation>
    <scope>NUCLEOTIDE SEQUENCE [LARGE SCALE MRNA]</scope>
    <source>
        <tissue evidence="13">Ovary</tissue>
    </source>
</reference>
<dbReference type="GO" id="GO:0000379">
    <property type="term" value="P:tRNA-type intron splice site recognition and cleavage"/>
    <property type="evidence" value="ECO:0000318"/>
    <property type="project" value="GO_Central"/>
</dbReference>
<sequence length="438" mass="50405">MTDAVFQAPKRRARVYECFEAALPVPLNSADDGDHTLLCRAEIIGHHVSVTDPAHIQQLYHRGYFGKGVFSRSRPEHMISPQWKYVGDRCLPVISLSEYQKRLSLARAALVMQDLEEESVNKALQILTEPVEFNTEEQQEPISKSNCDESLMDQTMDTDLIPDQTESAKPQRQGNPLYDPLAEIYPEKLDQSLKADEKCRDHNDWISQCGCRANEERMNRTMHKSQTYEYVLVEESEDERSQHITQENSSTDQPAELVCRINPFPMLEYLQLSYEEAFFLVYALGCLSIYYNGEALSVAQLWTMFRSLQPNFCFSYAAYHYYRSKGWVPKSGVKYGTDLMLYRKGPPFYHASYSVVVDTVDASFRRSSLRPFSWRSLATLSRTTGNVSKELMLCFIITPSDVTGDLLVSPQCLKRFSVQEVLMSRWVSSKERTEQEEI</sequence>
<comment type="subcellular location">
    <subcellularLocation>
        <location evidence="1 9">Nucleus</location>
    </subcellularLocation>
</comment>
<dbReference type="FunFam" id="3.40.1350.10:FF:000001">
    <property type="entry name" value="tRNA-splicing endonuclease subunit Sen2"/>
    <property type="match status" value="1"/>
</dbReference>
<dbReference type="EMBL" id="BC124530">
    <property type="protein sequence ID" value="AAI24531.1"/>
    <property type="molecule type" value="mRNA"/>
</dbReference>
<dbReference type="CDD" id="cd22363">
    <property type="entry name" value="tRNA-intron_lyase_C"/>
    <property type="match status" value="1"/>
</dbReference>
<organism evidence="13">
    <name type="scientific">Danio rerio</name>
    <name type="common">Zebrafish</name>
    <name type="synonym">Brachydanio rerio</name>
    <dbReference type="NCBI Taxonomy" id="7955"/>
    <lineage>
        <taxon>Eukaryota</taxon>
        <taxon>Metazoa</taxon>
        <taxon>Chordata</taxon>
        <taxon>Craniata</taxon>
        <taxon>Vertebrata</taxon>
        <taxon>Euteleostomi</taxon>
        <taxon>Actinopterygii</taxon>
        <taxon>Neopterygii</taxon>
        <taxon>Teleostei</taxon>
        <taxon>Ostariophysi</taxon>
        <taxon>Cypriniformes</taxon>
        <taxon>Danionidae</taxon>
        <taxon>Danioninae</taxon>
        <taxon>Danio</taxon>
    </lineage>
</organism>
<dbReference type="InterPro" id="IPR016589">
    <property type="entry name" value="tRNA_splic_SEN2"/>
</dbReference>
<dbReference type="Proteomes" id="UP000000437">
    <property type="component" value="Chromosome 11"/>
</dbReference>
<comment type="function">
    <text evidence="9">Constitutes one of the two catalytic subunit of the tRNA-splicing endonuclease complex, a complex responsible for identification and cleavage of the splice sites in pre-tRNA. It cleaves pre-tRNA at the 5'- and 3'-splice sites to release the intron. The products are an intron and two tRNA half-molecules bearing 2',3'-cyclic phosphate and 5'-OH termini. There are no conserved sequences at the splice sites, but the intron is invariably located at the same site in the gene, placing the splice sites an invariant distance from the constant structural features of the tRNA body.</text>
</comment>
<evidence type="ECO:0000259" key="12">
    <source>
        <dbReference type="Pfam" id="PF02778"/>
    </source>
</evidence>
<evidence type="ECO:0000256" key="4">
    <source>
        <dbReference type="ARBA" id="ARBA00022664"/>
    </source>
</evidence>
<evidence type="ECO:0000256" key="3">
    <source>
        <dbReference type="ARBA" id="ARBA00012573"/>
    </source>
</evidence>
<dbReference type="GO" id="GO:0000214">
    <property type="term" value="C:tRNA-intron endonuclease complex"/>
    <property type="evidence" value="ECO:0000318"/>
    <property type="project" value="GO_Central"/>
</dbReference>
<reference evidence="15" key="3">
    <citation type="journal article" date="2014" name="Neuroscience">
        <title>Differential expression of synapsin genes during early zebrafish development.</title>
        <authorList>
            <person name="Garbarino G."/>
            <person name="Costa S."/>
            <person name="Pestarino M."/>
            <person name="Candiani S."/>
        </authorList>
    </citation>
    <scope>NUCLEOTIDE SEQUENCE</scope>
</reference>
<dbReference type="InterPro" id="IPR011856">
    <property type="entry name" value="tRNA_endonuc-like_dom_sf"/>
</dbReference>
<dbReference type="NCBIfam" id="TIGR00324">
    <property type="entry name" value="endA"/>
    <property type="match status" value="1"/>
</dbReference>
<dbReference type="GO" id="GO:0008033">
    <property type="term" value="P:tRNA processing"/>
    <property type="evidence" value="ECO:0000318"/>
    <property type="project" value="GO_Central"/>
</dbReference>
<evidence type="ECO:0000313" key="15">
    <source>
        <dbReference type="RefSeq" id="NP_001070119.1"/>
    </source>
</evidence>
<keyword evidence="14" id="KW-1185">Reference proteome</keyword>
<gene>
    <name evidence="15 16" type="primary">tsen2</name>
    <name evidence="13 15" type="synonym">zgc:154067</name>
</gene>
<dbReference type="KEGG" id="dre:767713"/>
<dbReference type="CTD" id="80746"/>
<dbReference type="GO" id="GO:0006397">
    <property type="term" value="P:mRNA processing"/>
    <property type="evidence" value="ECO:0007669"/>
    <property type="project" value="UniProtKB-KW"/>
</dbReference>
<evidence type="ECO:0000256" key="9">
    <source>
        <dbReference type="PIRNR" id="PIRNR011789"/>
    </source>
</evidence>
<dbReference type="PhylomeDB" id="Q08BW3"/>
<evidence type="ECO:0000259" key="11">
    <source>
        <dbReference type="Pfam" id="PF01974"/>
    </source>
</evidence>
<reference evidence="15" key="6">
    <citation type="submission" date="2025-04" db="UniProtKB">
        <authorList>
            <consortium name="RefSeq"/>
        </authorList>
    </citation>
    <scope>IDENTIFICATION</scope>
</reference>
<dbReference type="GO" id="GO:0000213">
    <property type="term" value="F:tRNA-intron lyase activity"/>
    <property type="evidence" value="ECO:0000318"/>
    <property type="project" value="GO_Central"/>
</dbReference>
<evidence type="ECO:0000256" key="2">
    <source>
        <dbReference type="ARBA" id="ARBA00008078"/>
    </source>
</evidence>
<keyword evidence="15" id="KW-0255">Endonuclease</keyword>
<reference evidence="15" key="4">
    <citation type="journal article" date="2015" name="Nat. Commun.">
        <title>RFX transcription factors are essential for hearing in mice.</title>
        <authorList>
            <person name="Elkon R."/>
            <person name="Milon B."/>
            <person name="Morrison L."/>
            <person name="Shah M."/>
            <person name="Vijayakumar S."/>
            <person name="Racherla M."/>
            <person name="Leitch C.C."/>
            <person name="Silipino L."/>
            <person name="Hadi S."/>
            <person name="Weiss-Gayet M."/>
            <person name="Barras E."/>
            <person name="Schmid C.D."/>
            <person name="Ait-Lounis A."/>
            <person name="Barnes A."/>
            <person name="Song Y."/>
            <person name="Eisenman D.J."/>
            <person name="Eliyahu E."/>
            <person name="Frolenkov G.I."/>
            <person name="Strome S.E."/>
            <person name="Durand B."/>
            <person name="Zaghloul N.A."/>
            <person name="Jones S.M."/>
            <person name="Reith W."/>
            <person name="Hertzano R."/>
        </authorList>
    </citation>
    <scope>NUCLEOTIDE SEQUENCE</scope>
</reference>
<evidence type="ECO:0000256" key="1">
    <source>
        <dbReference type="ARBA" id="ARBA00004123"/>
    </source>
</evidence>
<evidence type="ECO:0000256" key="7">
    <source>
        <dbReference type="ARBA" id="ARBA00023242"/>
    </source>
</evidence>
<dbReference type="PANTHER" id="PTHR21227">
    <property type="entry name" value="TRNA-SPLICING ENDONUCLEASE SUBUNIT SEN2"/>
    <property type="match status" value="1"/>
</dbReference>
<keyword evidence="7 9" id="KW-0539">Nucleus</keyword>
<evidence type="ECO:0000256" key="8">
    <source>
        <dbReference type="ARBA" id="ARBA00071058"/>
    </source>
</evidence>
<dbReference type="RefSeq" id="NP_001070119.1">
    <property type="nucleotide sequence ID" value="NM_001076651.1"/>
</dbReference>
<keyword evidence="15" id="KW-0378">Hydrolase</keyword>
<dbReference type="InterPro" id="IPR036167">
    <property type="entry name" value="tRNA_intron_Endo_cat-like_sf"/>
</dbReference>
<feature type="domain" description="tRNA intron endonuclease N-terminal" evidence="12">
    <location>
        <begin position="268"/>
        <end position="302"/>
    </location>
</feature>
<dbReference type="EC" id="4.6.1.16" evidence="3 9"/>
<keyword evidence="4" id="KW-0507">mRNA processing</keyword>
<dbReference type="AlphaFoldDB" id="Q08BW3"/>
<dbReference type="InterPro" id="IPR006678">
    <property type="entry name" value="tRNA_intron_Endonuc_N"/>
</dbReference>
<dbReference type="SUPFAM" id="SSF53032">
    <property type="entry name" value="tRNA-intron endonuclease catalytic domain-like"/>
    <property type="match status" value="1"/>
</dbReference>
<feature type="active site" evidence="10">
    <location>
        <position position="389"/>
    </location>
</feature>
<comment type="similarity">
    <text evidence="2 9">Belongs to the tRNA-intron endonuclease family.</text>
</comment>
<evidence type="ECO:0000256" key="10">
    <source>
        <dbReference type="PIRSR" id="PIRSR011789-1"/>
    </source>
</evidence>
<dbReference type="PANTHER" id="PTHR21227:SF0">
    <property type="entry name" value="TRNA-SPLICING ENDONUCLEASE SUBUNIT SEN2"/>
    <property type="match status" value="1"/>
</dbReference>
<dbReference type="Gene3D" id="3.40.1350.10">
    <property type="match status" value="1"/>
</dbReference>
<dbReference type="Pfam" id="PF01974">
    <property type="entry name" value="tRNA_int_endo"/>
    <property type="match status" value="1"/>
</dbReference>
<feature type="active site" evidence="10">
    <location>
        <position position="350"/>
    </location>
</feature>
<dbReference type="GO" id="GO:0003676">
    <property type="term" value="F:nucleic acid binding"/>
    <property type="evidence" value="ECO:0007669"/>
    <property type="project" value="InterPro"/>
</dbReference>
<dbReference type="InterPro" id="IPR006676">
    <property type="entry name" value="tRNA_splic"/>
</dbReference>
<feature type="active site" evidence="10">
    <location>
        <position position="342"/>
    </location>
</feature>
<protein>
    <recommendedName>
        <fullName evidence="8 9">tRNA-splicing endonuclease subunit Sen2</fullName>
        <ecNumber evidence="3 9">4.6.1.16</ecNumber>
    </recommendedName>
</protein>
<reference evidence="15" key="5">
    <citation type="journal article" date="2016" name="BMC Genomics">
        <title>Gene evolution and gene expression after whole genome duplication in fish: the PhyloFish database.</title>
        <authorList>
            <person name="Pasquier J."/>
            <person name="Cabau C."/>
            <person name="Nguyen T."/>
            <person name="Jouanno E."/>
            <person name="Severac D."/>
            <person name="Braasch I."/>
            <person name="Journot L."/>
            <person name="Pontarotti P."/>
            <person name="Klopp C."/>
            <person name="Postlethwait J.H."/>
            <person name="Guiguen Y."/>
            <person name="Bobe J."/>
        </authorList>
    </citation>
    <scope>NUCLEOTIDE SEQUENCE</scope>
</reference>
<evidence type="ECO:0000313" key="13">
    <source>
        <dbReference type="EMBL" id="AAI24531.1"/>
    </source>
</evidence>
<dbReference type="InterPro" id="IPR006677">
    <property type="entry name" value="tRNA_intron_Endonuc_cat-like"/>
</dbReference>
<dbReference type="AGR" id="ZFIN:ZDB-GENE-060929-918"/>
<dbReference type="GO" id="GO:0005737">
    <property type="term" value="C:cytoplasm"/>
    <property type="evidence" value="ECO:0000318"/>
    <property type="project" value="GO_Central"/>
</dbReference>
<evidence type="ECO:0000313" key="14">
    <source>
        <dbReference type="Proteomes" id="UP000000437"/>
    </source>
</evidence>
<keyword evidence="15" id="KW-0540">Nuclease</keyword>
<dbReference type="ZFIN" id="ZDB-GENE-060929-918">
    <property type="gene designation" value="tsen2"/>
</dbReference>